<feature type="signal peptide" evidence="3">
    <location>
        <begin position="1"/>
        <end position="24"/>
    </location>
</feature>
<comment type="caution">
    <text evidence="4">The sequence shown here is derived from an EMBL/GenBank/DDBJ whole genome shotgun (WGS) entry which is preliminary data.</text>
</comment>
<keyword evidence="2" id="KW-0472">Membrane</keyword>
<keyword evidence="2" id="KW-1133">Transmembrane helix</keyword>
<gene>
    <name evidence="4" type="ORF">ACFQGO_03775</name>
</gene>
<feature type="compositionally biased region" description="Low complexity" evidence="1">
    <location>
        <begin position="285"/>
        <end position="310"/>
    </location>
</feature>
<feature type="region of interest" description="Disordered" evidence="1">
    <location>
        <begin position="161"/>
        <end position="224"/>
    </location>
</feature>
<proteinExistence type="predicted"/>
<keyword evidence="2" id="KW-0812">Transmembrane</keyword>
<name>A0ABW1B0S4_9ACTN</name>
<evidence type="ECO:0000256" key="3">
    <source>
        <dbReference type="SAM" id="SignalP"/>
    </source>
</evidence>
<dbReference type="EMBL" id="JBHSNZ010000002">
    <property type="protein sequence ID" value="MFC5806632.1"/>
    <property type="molecule type" value="Genomic_DNA"/>
</dbReference>
<evidence type="ECO:0000256" key="1">
    <source>
        <dbReference type="SAM" id="MobiDB-lite"/>
    </source>
</evidence>
<feature type="compositionally biased region" description="Basic and acidic residues" evidence="1">
    <location>
        <begin position="179"/>
        <end position="212"/>
    </location>
</feature>
<evidence type="ECO:0000256" key="2">
    <source>
        <dbReference type="SAM" id="Phobius"/>
    </source>
</evidence>
<sequence>MSAFAVLMGSSVAAASLMSPVAAADSCGDSLGEQVTCGAAVISKGAVVITLDGPLEYSKLSEGQRASLERLREDGNPLVVQVPKGVSTGEGGTALLLMADGRLVDPEARIDPLRSETLSVLTDAGICENKELCDSVNSGPTGKQFIDAGFAADYSAHTFAVDPEETGPDAKSPGPGNPADKDDKDDKDNKGGKGDRGEDDSDGKGGGKDDTARAAGEGTEAAGDSTSWAALWMGLLLVLLLLAFAVVIRRSRGPVALGHRTAAGRPAAMPPGGAARRREPRPAEGRTPTRAAPARAAPARAAPAQGADEATTQLRVAAPTVRHGRQVSARPTHTRTAVVRTELHPQGYVELDRVLYRAVWAEAGRPPPTPGGLVDVAEAPEGDSDVPLYAFPPTAARHAKGTPR</sequence>
<dbReference type="Proteomes" id="UP001596112">
    <property type="component" value="Unassembled WGS sequence"/>
</dbReference>
<organism evidence="4 5">
    <name type="scientific">Streptomyces heilongjiangensis</name>
    <dbReference type="NCBI Taxonomy" id="945052"/>
    <lineage>
        <taxon>Bacteria</taxon>
        <taxon>Bacillati</taxon>
        <taxon>Actinomycetota</taxon>
        <taxon>Actinomycetes</taxon>
        <taxon>Kitasatosporales</taxon>
        <taxon>Streptomycetaceae</taxon>
        <taxon>Streptomyces</taxon>
    </lineage>
</organism>
<feature type="region of interest" description="Disordered" evidence="1">
    <location>
        <begin position="259"/>
        <end position="310"/>
    </location>
</feature>
<accession>A0ABW1B0S4</accession>
<feature type="compositionally biased region" description="Low complexity" evidence="1">
    <location>
        <begin position="260"/>
        <end position="274"/>
    </location>
</feature>
<feature type="chain" id="PRO_5047068427" evidence="3">
    <location>
        <begin position="25"/>
        <end position="404"/>
    </location>
</feature>
<feature type="region of interest" description="Disordered" evidence="1">
    <location>
        <begin position="369"/>
        <end position="404"/>
    </location>
</feature>
<protein>
    <submittedName>
        <fullName evidence="4">Uncharacterized protein</fullName>
    </submittedName>
</protein>
<reference evidence="5" key="1">
    <citation type="journal article" date="2019" name="Int. J. Syst. Evol. Microbiol.">
        <title>The Global Catalogue of Microorganisms (GCM) 10K type strain sequencing project: providing services to taxonomists for standard genome sequencing and annotation.</title>
        <authorList>
            <consortium name="The Broad Institute Genomics Platform"/>
            <consortium name="The Broad Institute Genome Sequencing Center for Infectious Disease"/>
            <person name="Wu L."/>
            <person name="Ma J."/>
        </authorList>
    </citation>
    <scope>NUCLEOTIDE SEQUENCE [LARGE SCALE GENOMIC DNA]</scope>
    <source>
        <strain evidence="5">JCM 9918</strain>
    </source>
</reference>
<keyword evidence="5" id="KW-1185">Reference proteome</keyword>
<keyword evidence="3" id="KW-0732">Signal</keyword>
<evidence type="ECO:0000313" key="4">
    <source>
        <dbReference type="EMBL" id="MFC5806632.1"/>
    </source>
</evidence>
<feature type="transmembrane region" description="Helical" evidence="2">
    <location>
        <begin position="228"/>
        <end position="248"/>
    </location>
</feature>
<evidence type="ECO:0000313" key="5">
    <source>
        <dbReference type="Proteomes" id="UP001596112"/>
    </source>
</evidence>
<feature type="compositionally biased region" description="Low complexity" evidence="1">
    <location>
        <begin position="213"/>
        <end position="224"/>
    </location>
</feature>
<dbReference type="RefSeq" id="WP_272167994.1">
    <property type="nucleotide sequence ID" value="NZ_JAQOSL010000001.1"/>
</dbReference>